<evidence type="ECO:0000313" key="1">
    <source>
        <dbReference type="EMBL" id="KIG18670.1"/>
    </source>
</evidence>
<name>A0A0C2DB24_9BACT</name>
<dbReference type="Proteomes" id="UP000031599">
    <property type="component" value="Unassembled WGS sequence"/>
</dbReference>
<organism evidence="1 2">
    <name type="scientific">Enhygromyxa salina</name>
    <dbReference type="NCBI Taxonomy" id="215803"/>
    <lineage>
        <taxon>Bacteria</taxon>
        <taxon>Pseudomonadati</taxon>
        <taxon>Myxococcota</taxon>
        <taxon>Polyangia</taxon>
        <taxon>Nannocystales</taxon>
        <taxon>Nannocystaceae</taxon>
        <taxon>Enhygromyxa</taxon>
    </lineage>
</organism>
<protein>
    <submittedName>
        <fullName evidence="1">Uncharacterized protein</fullName>
    </submittedName>
</protein>
<accession>A0A0C2DB24</accession>
<evidence type="ECO:0000313" key="2">
    <source>
        <dbReference type="Proteomes" id="UP000031599"/>
    </source>
</evidence>
<proteinExistence type="predicted"/>
<dbReference type="RefSeq" id="WP_153258221.1">
    <property type="nucleotide sequence ID" value="NZ_JMCC02000009.1"/>
</dbReference>
<reference evidence="1 2" key="1">
    <citation type="submission" date="2014-12" db="EMBL/GenBank/DDBJ databases">
        <title>Genome assembly of Enhygromyxa salina DSM 15201.</title>
        <authorList>
            <person name="Sharma G."/>
            <person name="Subramanian S."/>
        </authorList>
    </citation>
    <scope>NUCLEOTIDE SEQUENCE [LARGE SCALE GENOMIC DNA]</scope>
    <source>
        <strain evidence="1 2">DSM 15201</strain>
    </source>
</reference>
<dbReference type="AlphaFoldDB" id="A0A0C2DB24"/>
<sequence length="45" mass="4697">MGDDILKARLNSSPASIGGEWARIFSGVSTEVVANEALVIGHRAT</sequence>
<dbReference type="EMBL" id="JMCC02000009">
    <property type="protein sequence ID" value="KIG18670.1"/>
    <property type="molecule type" value="Genomic_DNA"/>
</dbReference>
<comment type="caution">
    <text evidence="1">The sequence shown here is derived from an EMBL/GenBank/DDBJ whole genome shotgun (WGS) entry which is preliminary data.</text>
</comment>
<gene>
    <name evidence="1" type="ORF">DB30_07685</name>
</gene>